<proteinExistence type="predicted"/>
<organism evidence="2 3">
    <name type="scientific">Panicum virgatum</name>
    <name type="common">Blackwell switchgrass</name>
    <dbReference type="NCBI Taxonomy" id="38727"/>
    <lineage>
        <taxon>Eukaryota</taxon>
        <taxon>Viridiplantae</taxon>
        <taxon>Streptophyta</taxon>
        <taxon>Embryophyta</taxon>
        <taxon>Tracheophyta</taxon>
        <taxon>Spermatophyta</taxon>
        <taxon>Magnoliopsida</taxon>
        <taxon>Liliopsida</taxon>
        <taxon>Poales</taxon>
        <taxon>Poaceae</taxon>
        <taxon>PACMAD clade</taxon>
        <taxon>Panicoideae</taxon>
        <taxon>Panicodae</taxon>
        <taxon>Paniceae</taxon>
        <taxon>Panicinae</taxon>
        <taxon>Panicum</taxon>
        <taxon>Panicum sect. Hiantes</taxon>
    </lineage>
</organism>
<keyword evidence="3" id="KW-1185">Reference proteome</keyword>
<accession>A0A8T0QME4</accession>
<gene>
    <name evidence="2" type="ORF">PVAP13_7KG120596</name>
</gene>
<comment type="caution">
    <text evidence="2">The sequence shown here is derived from an EMBL/GenBank/DDBJ whole genome shotgun (WGS) entry which is preliminary data.</text>
</comment>
<dbReference type="EMBL" id="CM029049">
    <property type="protein sequence ID" value="KAG2571784.1"/>
    <property type="molecule type" value="Genomic_DNA"/>
</dbReference>
<protein>
    <submittedName>
        <fullName evidence="2">Uncharacterized protein</fullName>
    </submittedName>
</protein>
<feature type="compositionally biased region" description="Low complexity" evidence="1">
    <location>
        <begin position="38"/>
        <end position="51"/>
    </location>
</feature>
<sequence>MQRTCSAKSPSRGHLRRRLPPSDPLTLPSVLPLPRPLLPTARAAAASLPRAPSRRRRSVPPLRARLPPAPPAALLRAESLRLRLTLPPNRSIPSPPLFYPGWCASADESGGAELRGAPADVPPSGVAFGGGDTDRIKVAGGG</sequence>
<feature type="region of interest" description="Disordered" evidence="1">
    <location>
        <begin position="109"/>
        <end position="133"/>
    </location>
</feature>
<dbReference type="AlphaFoldDB" id="A0A8T0QME4"/>
<evidence type="ECO:0000256" key="1">
    <source>
        <dbReference type="SAM" id="MobiDB-lite"/>
    </source>
</evidence>
<name>A0A8T0QME4_PANVG</name>
<reference evidence="2 3" key="1">
    <citation type="submission" date="2020-05" db="EMBL/GenBank/DDBJ databases">
        <title>WGS assembly of Panicum virgatum.</title>
        <authorList>
            <person name="Lovell J.T."/>
            <person name="Jenkins J."/>
            <person name="Shu S."/>
            <person name="Juenger T.E."/>
            <person name="Schmutz J."/>
        </authorList>
    </citation>
    <scope>NUCLEOTIDE SEQUENCE [LARGE SCALE GENOMIC DNA]</scope>
    <source>
        <strain evidence="3">cv. AP13</strain>
    </source>
</reference>
<evidence type="ECO:0000313" key="3">
    <source>
        <dbReference type="Proteomes" id="UP000823388"/>
    </source>
</evidence>
<feature type="compositionally biased region" description="Low complexity" evidence="1">
    <location>
        <begin position="59"/>
        <end position="70"/>
    </location>
</feature>
<dbReference type="Proteomes" id="UP000823388">
    <property type="component" value="Chromosome 7K"/>
</dbReference>
<evidence type="ECO:0000313" key="2">
    <source>
        <dbReference type="EMBL" id="KAG2571784.1"/>
    </source>
</evidence>
<feature type="region of interest" description="Disordered" evidence="1">
    <location>
        <begin position="1"/>
        <end position="70"/>
    </location>
</feature>